<dbReference type="EMBL" id="BK015035">
    <property type="protein sequence ID" value="DAD88109.1"/>
    <property type="molecule type" value="Genomic_DNA"/>
</dbReference>
<organism evidence="2">
    <name type="scientific">Siphoviridae sp. ctpbb7</name>
    <dbReference type="NCBI Taxonomy" id="2826465"/>
    <lineage>
        <taxon>Viruses</taxon>
        <taxon>Duplodnaviria</taxon>
        <taxon>Heunggongvirae</taxon>
        <taxon>Uroviricota</taxon>
        <taxon>Caudoviricetes</taxon>
    </lineage>
</organism>
<accession>A0A8S5N0B3</accession>
<sequence>MEYIQMTLDMWMETKRKLNAELLGVRRSFVKIGYLLRQIDESKGYENDGYKSIADFAKGEYGMEGSTVSRFMAINREYSIDGSSQELKPEYEDFKRSQLEEMLKLSEPDRKMITADTSRSDIRELKNFNKETPEVGEADDINQLIEEFFHEHRAELEEVYSAPMSAKAVAEIVNPGGSRSYRKGLFFVMFHEDSIKIKKFGGQPMDMTYAELAERMRQIYGAEPDPNIYRTYYGEESHEEDSTPVAADDREESQEAENTPVAQKEQIHHDEEVTDEPGETVGDTPDGETEPESQDNIPETEETGHDGAEIETCGPERTDIEHEERPEEGCTESESTSAEPEVVAPAQNSAESLEVKTREEEYAQLKADTLRTLRQIKTLIREDHPADALRLMAGVRHNMTELKEQLHELRGWK</sequence>
<feature type="region of interest" description="Disordered" evidence="1">
    <location>
        <begin position="235"/>
        <end position="358"/>
    </location>
</feature>
<feature type="compositionally biased region" description="Acidic residues" evidence="1">
    <location>
        <begin position="285"/>
        <end position="301"/>
    </location>
</feature>
<name>A0A8S5N0B3_9CAUD</name>
<evidence type="ECO:0000313" key="2">
    <source>
        <dbReference type="EMBL" id="DAD88109.1"/>
    </source>
</evidence>
<proteinExistence type="predicted"/>
<reference evidence="2" key="1">
    <citation type="journal article" date="2021" name="Proc. Natl. Acad. Sci. U.S.A.">
        <title>A Catalog of Tens of Thousands of Viruses from Human Metagenomes Reveals Hidden Associations with Chronic Diseases.</title>
        <authorList>
            <person name="Tisza M.J."/>
            <person name="Buck C.B."/>
        </authorList>
    </citation>
    <scope>NUCLEOTIDE SEQUENCE</scope>
    <source>
        <strain evidence="2">Ctpbb7</strain>
    </source>
</reference>
<feature type="compositionally biased region" description="Basic and acidic residues" evidence="1">
    <location>
        <begin position="302"/>
        <end position="328"/>
    </location>
</feature>
<protein>
    <submittedName>
        <fullName evidence="2">Uncharacterized protein</fullName>
    </submittedName>
</protein>
<evidence type="ECO:0000256" key="1">
    <source>
        <dbReference type="SAM" id="MobiDB-lite"/>
    </source>
</evidence>